<protein>
    <submittedName>
        <fullName evidence="3">Type II secretion system major pseudopilin GspG</fullName>
    </submittedName>
</protein>
<dbReference type="Proteomes" id="UP001275932">
    <property type="component" value="Unassembled WGS sequence"/>
</dbReference>
<keyword evidence="1" id="KW-0812">Transmembrane</keyword>
<dbReference type="SUPFAM" id="SSF54523">
    <property type="entry name" value="Pili subunits"/>
    <property type="match status" value="1"/>
</dbReference>
<comment type="caution">
    <text evidence="3">The sequence shown here is derived from an EMBL/GenBank/DDBJ whole genome shotgun (WGS) entry which is preliminary data.</text>
</comment>
<gene>
    <name evidence="3" type="primary">gspG</name>
    <name evidence="3" type="ORF">MOX91_04310</name>
</gene>
<dbReference type="InterPro" id="IPR013545">
    <property type="entry name" value="T2SS_protein-GspG_C"/>
</dbReference>
<feature type="domain" description="Type II secretion system protein GspG C-terminal" evidence="2">
    <location>
        <begin position="35"/>
        <end position="139"/>
    </location>
</feature>
<keyword evidence="1" id="KW-0472">Membrane</keyword>
<dbReference type="NCBIfam" id="TIGR01710">
    <property type="entry name" value="typeII_sec_gspG"/>
    <property type="match status" value="1"/>
</dbReference>
<reference evidence="3 4" key="1">
    <citation type="submission" date="2022-03" db="EMBL/GenBank/DDBJ databases">
        <title>Novel taxa within the pig intestine.</title>
        <authorList>
            <person name="Wylensek D."/>
            <person name="Bishof K."/>
            <person name="Afrizal A."/>
            <person name="Clavel T."/>
        </authorList>
    </citation>
    <scope>NUCLEOTIDE SEQUENCE [LARGE SCALE GENOMIC DNA]</scope>
    <source>
        <strain evidence="3 4">CLA-KB-P66</strain>
    </source>
</reference>
<dbReference type="Pfam" id="PF08334">
    <property type="entry name" value="T2SSG"/>
    <property type="match status" value="1"/>
</dbReference>
<organism evidence="3 4">
    <name type="scientific">Intestinicryptomonas porci</name>
    <dbReference type="NCBI Taxonomy" id="2926320"/>
    <lineage>
        <taxon>Bacteria</taxon>
        <taxon>Pseudomonadati</taxon>
        <taxon>Verrucomicrobiota</taxon>
        <taxon>Opitutia</taxon>
        <taxon>Opitutales</taxon>
        <taxon>Intestinicryptomonaceae</taxon>
        <taxon>Intestinicryptomonas</taxon>
    </lineage>
</organism>
<proteinExistence type="predicted"/>
<sequence>MERNKPDKFMAVSVVEMMILLGIIFVLCAFFYTNYFKLMDKSRLIVARTYVLETLPSALESYKIDIGDYPEDDQGLEALTYPPVGTEHKWKGPYISKDNLQDPWGNDYLYTYPSTQGDGDFDVWSLGKDGIPSSDDITNWRMEN</sequence>
<evidence type="ECO:0000259" key="2">
    <source>
        <dbReference type="Pfam" id="PF08334"/>
    </source>
</evidence>
<dbReference type="Gene3D" id="3.30.700.10">
    <property type="entry name" value="Glycoprotein, Type 4 Pilin"/>
    <property type="match status" value="1"/>
</dbReference>
<keyword evidence="4" id="KW-1185">Reference proteome</keyword>
<dbReference type="InterPro" id="IPR010054">
    <property type="entry name" value="Type2_sec_GspG"/>
</dbReference>
<name>A0ABU4WFR0_9BACT</name>
<evidence type="ECO:0000313" key="3">
    <source>
        <dbReference type="EMBL" id="MDX8415402.1"/>
    </source>
</evidence>
<feature type="transmembrane region" description="Helical" evidence="1">
    <location>
        <begin position="12"/>
        <end position="33"/>
    </location>
</feature>
<dbReference type="InterPro" id="IPR045584">
    <property type="entry name" value="Pilin-like"/>
</dbReference>
<evidence type="ECO:0000256" key="1">
    <source>
        <dbReference type="SAM" id="Phobius"/>
    </source>
</evidence>
<accession>A0ABU4WFR0</accession>
<evidence type="ECO:0000313" key="4">
    <source>
        <dbReference type="Proteomes" id="UP001275932"/>
    </source>
</evidence>
<dbReference type="RefSeq" id="WP_370396850.1">
    <property type="nucleotide sequence ID" value="NZ_JALBUT010000004.1"/>
</dbReference>
<dbReference type="EMBL" id="JALBUT010000004">
    <property type="protein sequence ID" value="MDX8415402.1"/>
    <property type="molecule type" value="Genomic_DNA"/>
</dbReference>
<keyword evidence="1" id="KW-1133">Transmembrane helix</keyword>